<accession>A0A383B8B9</accession>
<evidence type="ECO:0000313" key="1">
    <source>
        <dbReference type="EMBL" id="SVE15999.1"/>
    </source>
</evidence>
<dbReference type="EMBL" id="UINC01198165">
    <property type="protein sequence ID" value="SVE15999.1"/>
    <property type="molecule type" value="Genomic_DNA"/>
</dbReference>
<dbReference type="AlphaFoldDB" id="A0A383B8B9"/>
<protein>
    <submittedName>
        <fullName evidence="1">Uncharacterized protein</fullName>
    </submittedName>
</protein>
<gene>
    <name evidence="1" type="ORF">METZ01_LOCUS468853</name>
</gene>
<proteinExistence type="predicted"/>
<sequence>VKHRGLCKLTHGMQRTNIESILVISFAGGRDD</sequence>
<feature type="non-terminal residue" evidence="1">
    <location>
        <position position="1"/>
    </location>
</feature>
<reference evidence="1" key="1">
    <citation type="submission" date="2018-05" db="EMBL/GenBank/DDBJ databases">
        <authorList>
            <person name="Lanie J.A."/>
            <person name="Ng W.-L."/>
            <person name="Kazmierczak K.M."/>
            <person name="Andrzejewski T.M."/>
            <person name="Davidsen T.M."/>
            <person name="Wayne K.J."/>
            <person name="Tettelin H."/>
            <person name="Glass J.I."/>
            <person name="Rusch D."/>
            <person name="Podicherti R."/>
            <person name="Tsui H.-C.T."/>
            <person name="Winkler M.E."/>
        </authorList>
    </citation>
    <scope>NUCLEOTIDE SEQUENCE</scope>
</reference>
<organism evidence="1">
    <name type="scientific">marine metagenome</name>
    <dbReference type="NCBI Taxonomy" id="408172"/>
    <lineage>
        <taxon>unclassified sequences</taxon>
        <taxon>metagenomes</taxon>
        <taxon>ecological metagenomes</taxon>
    </lineage>
</organism>
<name>A0A383B8B9_9ZZZZ</name>